<gene>
    <name evidence="4" type="ordered locus">Deipr_1610</name>
</gene>
<dbReference type="STRING" id="693977.Deipr_1610"/>
<dbReference type="InterPro" id="IPR036291">
    <property type="entry name" value="NAD(P)-bd_dom_sf"/>
</dbReference>
<organism evidence="4 5">
    <name type="scientific">Deinococcus proteolyticus (strain ATCC 35074 / DSM 20540 / JCM 6276 / NBRC 101906 / NCIMB 13154 / VKM Ac-1939 / CCM 2703 / MRP)</name>
    <dbReference type="NCBI Taxonomy" id="693977"/>
    <lineage>
        <taxon>Bacteria</taxon>
        <taxon>Thermotogati</taxon>
        <taxon>Deinococcota</taxon>
        <taxon>Deinococci</taxon>
        <taxon>Deinococcales</taxon>
        <taxon>Deinococcaceae</taxon>
        <taxon>Deinococcus</taxon>
    </lineage>
</organism>
<evidence type="ECO:0000256" key="1">
    <source>
        <dbReference type="ARBA" id="ARBA00006484"/>
    </source>
</evidence>
<dbReference type="eggNOG" id="COG4221">
    <property type="taxonomic scope" value="Bacteria"/>
</dbReference>
<dbReference type="PANTHER" id="PTHR44196:SF1">
    <property type="entry name" value="DEHYDROGENASE_REDUCTASE SDR FAMILY MEMBER 7B"/>
    <property type="match status" value="1"/>
</dbReference>
<keyword evidence="5" id="KW-1185">Reference proteome</keyword>
<dbReference type="InterPro" id="IPR002347">
    <property type="entry name" value="SDR_fam"/>
</dbReference>
<dbReference type="HOGENOM" id="CLU_010194_2_1_0"/>
<dbReference type="RefSeq" id="WP_013615356.1">
    <property type="nucleotide sequence ID" value="NC_015161.1"/>
</dbReference>
<dbReference type="PANTHER" id="PTHR44196">
    <property type="entry name" value="DEHYDROGENASE/REDUCTASE SDR FAMILY MEMBER 7B"/>
    <property type="match status" value="1"/>
</dbReference>
<dbReference type="KEGG" id="dpt:Deipr_1610"/>
<dbReference type="InterPro" id="IPR020904">
    <property type="entry name" value="Sc_DH/Rdtase_CS"/>
</dbReference>
<dbReference type="Proteomes" id="UP000007718">
    <property type="component" value="Chromosome"/>
</dbReference>
<dbReference type="Pfam" id="PF00106">
    <property type="entry name" value="adh_short"/>
    <property type="match status" value="1"/>
</dbReference>
<dbReference type="EMBL" id="CP002536">
    <property type="protein sequence ID" value="ADY26748.1"/>
    <property type="molecule type" value="Genomic_DNA"/>
</dbReference>
<evidence type="ECO:0000256" key="3">
    <source>
        <dbReference type="RuleBase" id="RU000363"/>
    </source>
</evidence>
<dbReference type="GO" id="GO:0004316">
    <property type="term" value="F:3-oxoacyl-[acyl-carrier-protein] reductase (NADPH) activity"/>
    <property type="evidence" value="ECO:0007669"/>
    <property type="project" value="UniProtKB-EC"/>
</dbReference>
<dbReference type="PROSITE" id="PS00061">
    <property type="entry name" value="ADH_SHORT"/>
    <property type="match status" value="1"/>
</dbReference>
<accession>F0RKG9</accession>
<dbReference type="PIRSF" id="PIRSF000126">
    <property type="entry name" value="11-beta-HSD1"/>
    <property type="match status" value="1"/>
</dbReference>
<comment type="similarity">
    <text evidence="1 3">Belongs to the short-chain dehydrogenases/reductases (SDR) family.</text>
</comment>
<keyword evidence="2 4" id="KW-0560">Oxidoreductase</keyword>
<evidence type="ECO:0000313" key="4">
    <source>
        <dbReference type="EMBL" id="ADY26748.1"/>
    </source>
</evidence>
<evidence type="ECO:0000313" key="5">
    <source>
        <dbReference type="Proteomes" id="UP000007718"/>
    </source>
</evidence>
<reference evidence="4 5" key="2">
    <citation type="journal article" date="2012" name="Stand. Genomic Sci.">
        <title>Complete genome sequence of the orange-red pigmented, radioresistant Deinococcus proteolyticus type strain (MRP(T)).</title>
        <authorList>
            <person name="Copeland A."/>
            <person name="Zeytun A."/>
            <person name="Yassawong M."/>
            <person name="Nolan M."/>
            <person name="Lucas S."/>
            <person name="Hammon N."/>
            <person name="Deshpande S."/>
            <person name="Cheng J.F."/>
            <person name="Han C."/>
            <person name="Tapia R."/>
            <person name="Goodwin L.A."/>
            <person name="Pitluck S."/>
            <person name="Mavromatis K."/>
            <person name="Liolios K."/>
            <person name="Pagani I."/>
            <person name="Ivanova N."/>
            <person name="Mikhailova N."/>
            <person name="Pati A."/>
            <person name="Chen A."/>
            <person name="Palaniappan K."/>
            <person name="Land M."/>
            <person name="Hauser L."/>
            <person name="Jeffries C.D."/>
            <person name="Brambilla E.M."/>
            <person name="Rohde M."/>
            <person name="Sikorski J."/>
            <person name="Pukall R."/>
            <person name="Goker M."/>
            <person name="Detter J.C."/>
            <person name="Woyke T."/>
            <person name="Bristow J."/>
            <person name="Eisen J.A."/>
            <person name="Markowitz V."/>
            <person name="Hugenholtz P."/>
            <person name="Kyrpides N.C."/>
            <person name="Klenk H.P."/>
            <person name="Lapidus A."/>
        </authorList>
    </citation>
    <scope>NUCLEOTIDE SEQUENCE [LARGE SCALE GENOMIC DNA]</scope>
    <source>
        <strain evidence="5">ATCC 35074 / DSM 20540 / JCM 6276 / NBRC 101906 / NCIMB 13154 / VKM Ac-1939 / CCM 2703 / MRP</strain>
    </source>
</reference>
<reference evidence="5" key="1">
    <citation type="submission" date="2011-02" db="EMBL/GenBank/DDBJ databases">
        <title>The complete sequence of chromosome of Deinococcus proteolyticus DSM 20540.</title>
        <authorList>
            <consortium name="US DOE Joint Genome Institute (JGI-PGF)"/>
            <person name="Lucas S."/>
            <person name="Copeland A."/>
            <person name="Lapidus A."/>
            <person name="Bruce D."/>
            <person name="Goodwin L."/>
            <person name="Pitluck S."/>
            <person name="Kyrpides N."/>
            <person name="Mavromatis K."/>
            <person name="Pagani I."/>
            <person name="Ivanova N."/>
            <person name="Ovchinnikova G."/>
            <person name="Zeytun A."/>
            <person name="Detter J.C."/>
            <person name="Han C."/>
            <person name="Land M."/>
            <person name="Hauser L."/>
            <person name="Markowitz V."/>
            <person name="Cheng J.-F."/>
            <person name="Hugenholtz P."/>
            <person name="Woyke T."/>
            <person name="Wu D."/>
            <person name="Pukall R."/>
            <person name="Steenblock K."/>
            <person name="Brambilla E."/>
            <person name="Klenk H.-P."/>
            <person name="Eisen J.A."/>
        </authorList>
    </citation>
    <scope>NUCLEOTIDE SEQUENCE [LARGE SCALE GENOMIC DNA]</scope>
    <source>
        <strain evidence="5">ATCC 35074 / DSM 20540 / JCM 6276 / NBRC 101906 / NCIMB 13154 / VKM Ac-1939 / CCM 2703 / MRP</strain>
    </source>
</reference>
<dbReference type="PRINTS" id="PR00081">
    <property type="entry name" value="GDHRDH"/>
</dbReference>
<dbReference type="GO" id="GO:0016020">
    <property type="term" value="C:membrane"/>
    <property type="evidence" value="ECO:0007669"/>
    <property type="project" value="TreeGrafter"/>
</dbReference>
<evidence type="ECO:0000256" key="2">
    <source>
        <dbReference type="ARBA" id="ARBA00023002"/>
    </source>
</evidence>
<name>F0RKG9_DEIPM</name>
<dbReference type="SUPFAM" id="SSF51735">
    <property type="entry name" value="NAD(P)-binding Rossmann-fold domains"/>
    <property type="match status" value="1"/>
</dbReference>
<dbReference type="PRINTS" id="PR00080">
    <property type="entry name" value="SDRFAMILY"/>
</dbReference>
<sequence>MSRSAVLLTGASSGIGEAATYELSARGYALVLAARREDRLRRLARELDPSGSRVIVVPCDVADPAAREALVRAALEHFGQIDVLVNNAGVGLGGGAWWKDPDWPRVLHVNLEAAMALTALVLPPMVERGQGHIVNVASVAGQVATEGVYSASKFGVRGFSFALRRELWGSGVAVSVVSPGFVRTEMTAGSRLNKLGLPMPGPEVVAQAIAGVLARPRREVTVPRLYRLAALAEALPALSDPLIARGYSARRR</sequence>
<proteinExistence type="inferred from homology"/>
<dbReference type="AlphaFoldDB" id="F0RKG9"/>
<dbReference type="EC" id="1.1.1.100" evidence="4"/>
<dbReference type="Gene3D" id="3.40.50.720">
    <property type="entry name" value="NAD(P)-binding Rossmann-like Domain"/>
    <property type="match status" value="1"/>
</dbReference>
<protein>
    <submittedName>
        <fullName evidence="4">3-oxoacyl-(Acyl-carrier-protein) reductase</fullName>
        <ecNumber evidence="4">1.1.1.100</ecNumber>
    </submittedName>
</protein>